<dbReference type="EMBL" id="CP089984">
    <property type="protein sequence ID" value="WXB15190.1"/>
    <property type="molecule type" value="Genomic_DNA"/>
</dbReference>
<dbReference type="RefSeq" id="WP_394824815.1">
    <property type="nucleotide sequence ID" value="NZ_CP089984.1"/>
</dbReference>
<proteinExistence type="predicted"/>
<dbReference type="Pfam" id="PF00188">
    <property type="entry name" value="CAP"/>
    <property type="match status" value="1"/>
</dbReference>
<protein>
    <submittedName>
        <fullName evidence="3">CAP domain-containing protein</fullName>
    </submittedName>
</protein>
<dbReference type="SUPFAM" id="SSF55797">
    <property type="entry name" value="PR-1-like"/>
    <property type="match status" value="1"/>
</dbReference>
<organism evidence="3 4">
    <name type="scientific">Pendulispora albinea</name>
    <dbReference type="NCBI Taxonomy" id="2741071"/>
    <lineage>
        <taxon>Bacteria</taxon>
        <taxon>Pseudomonadati</taxon>
        <taxon>Myxococcota</taxon>
        <taxon>Myxococcia</taxon>
        <taxon>Myxococcales</taxon>
        <taxon>Sorangiineae</taxon>
        <taxon>Pendulisporaceae</taxon>
        <taxon>Pendulispora</taxon>
    </lineage>
</organism>
<feature type="domain" description="SCP" evidence="2">
    <location>
        <begin position="70"/>
        <end position="185"/>
    </location>
</feature>
<evidence type="ECO:0000313" key="3">
    <source>
        <dbReference type="EMBL" id="WXB15190.1"/>
    </source>
</evidence>
<dbReference type="Gene3D" id="3.40.33.10">
    <property type="entry name" value="CAP"/>
    <property type="match status" value="1"/>
</dbReference>
<evidence type="ECO:0000256" key="1">
    <source>
        <dbReference type="SAM" id="MobiDB-lite"/>
    </source>
</evidence>
<gene>
    <name evidence="3" type="ORF">LZC94_46150</name>
</gene>
<name>A0ABZ2LXW4_9BACT</name>
<keyword evidence="4" id="KW-1185">Reference proteome</keyword>
<feature type="compositionally biased region" description="Gly residues" evidence="1">
    <location>
        <begin position="42"/>
        <end position="60"/>
    </location>
</feature>
<sequence length="186" mass="19348">MKANLGSPKRSNAGAKAVRAALRVIGMCVCPLLALACSDGGDGSGSPPGGGNGTPIGDGQAGAEASRICVDKINAYRATLSLPPLARWSDNESCVSGQAKSDSETGKVHGAFGKCSEMAQNECPGWKGPPETMIPDCLAQMWAEGPGDDFSKHGHYITMSSNKYTKVACGFYTTSNGKVWAIQDFR</sequence>
<accession>A0ABZ2LXW4</accession>
<dbReference type="InterPro" id="IPR035940">
    <property type="entry name" value="CAP_sf"/>
</dbReference>
<dbReference type="Proteomes" id="UP001370348">
    <property type="component" value="Chromosome"/>
</dbReference>
<evidence type="ECO:0000313" key="4">
    <source>
        <dbReference type="Proteomes" id="UP001370348"/>
    </source>
</evidence>
<feature type="region of interest" description="Disordered" evidence="1">
    <location>
        <begin position="42"/>
        <end position="61"/>
    </location>
</feature>
<reference evidence="3 4" key="1">
    <citation type="submission" date="2021-12" db="EMBL/GenBank/DDBJ databases">
        <title>Discovery of the Pendulisporaceae a myxobacterial family with distinct sporulation behavior and unique specialized metabolism.</title>
        <authorList>
            <person name="Garcia R."/>
            <person name="Popoff A."/>
            <person name="Bader C.D."/>
            <person name="Loehr J."/>
            <person name="Walesch S."/>
            <person name="Walt C."/>
            <person name="Boldt J."/>
            <person name="Bunk B."/>
            <person name="Haeckl F.J.F.P.J."/>
            <person name="Gunesch A.P."/>
            <person name="Birkelbach J."/>
            <person name="Nuebel U."/>
            <person name="Pietschmann T."/>
            <person name="Bach T."/>
            <person name="Mueller R."/>
        </authorList>
    </citation>
    <scope>NUCLEOTIDE SEQUENCE [LARGE SCALE GENOMIC DNA]</scope>
    <source>
        <strain evidence="3 4">MSr11954</strain>
    </source>
</reference>
<evidence type="ECO:0000259" key="2">
    <source>
        <dbReference type="Pfam" id="PF00188"/>
    </source>
</evidence>
<dbReference type="InterPro" id="IPR014044">
    <property type="entry name" value="CAP_dom"/>
</dbReference>